<evidence type="ECO:0000256" key="1">
    <source>
        <dbReference type="ARBA" id="ARBA00023098"/>
    </source>
</evidence>
<name>A0ABT5QG97_9GAMM</name>
<sequence length="330" mass="37235">MANYTFRNLVFEGGGVKGIAYGGALKELEHRGILSGIERVAGASAGAITAVLLAVGYNYKEVSDIVAETNFNDFADDSLGVVRDANRFLNDFGWHEGEVFRRWIGNLIRNKTGKKDLTFRELQTKSNSKELYLVVTNLSDQVAEVFSHKTTPDVAVRDAVRMSMSIPLYFKCVRYGSDKDIMVDGGVTWNYPVNIFDHESYLSNPDNGEKVTYNTSDGYEFNHETLGFRLDAKDEIAANKNNWSNVPKDIDNILNYAVAMIGFMRSAANKRHLHKNDWNRTIFIDSLDVTTTDFDLSREKINALLESGERGVNAYFDWRDNDAEFNKKPS</sequence>
<protein>
    <submittedName>
        <fullName evidence="4">Patatin-like phospholipase family protein</fullName>
    </submittedName>
</protein>
<evidence type="ECO:0000313" key="5">
    <source>
        <dbReference type="Proteomes" id="UP001149821"/>
    </source>
</evidence>
<dbReference type="CDD" id="cd07207">
    <property type="entry name" value="Pat_ExoU_VipD_like"/>
    <property type="match status" value="1"/>
</dbReference>
<organism evidence="4 5">
    <name type="scientific">Enterovibrio qingdaonensis</name>
    <dbReference type="NCBI Taxonomy" id="2899818"/>
    <lineage>
        <taxon>Bacteria</taxon>
        <taxon>Pseudomonadati</taxon>
        <taxon>Pseudomonadota</taxon>
        <taxon>Gammaproteobacteria</taxon>
        <taxon>Vibrionales</taxon>
        <taxon>Vibrionaceae</taxon>
        <taxon>Enterovibrio</taxon>
    </lineage>
</organism>
<keyword evidence="1 2" id="KW-0443">Lipid metabolism</keyword>
<dbReference type="Gene3D" id="3.40.1090.10">
    <property type="entry name" value="Cytosolic phospholipase A2 catalytic domain"/>
    <property type="match status" value="2"/>
</dbReference>
<gene>
    <name evidence="4" type="ORF">LRP49_02160</name>
</gene>
<comment type="caution">
    <text evidence="4">The sequence shown here is derived from an EMBL/GenBank/DDBJ whole genome shotgun (WGS) entry which is preliminary data.</text>
</comment>
<reference evidence="4" key="1">
    <citation type="submission" date="2021-12" db="EMBL/GenBank/DDBJ databases">
        <title>Enterovibrio ZSDZ35 sp. nov. and Enterovibrio ZSDZ42 sp. nov., isolated from coastal seawater in Qingdao.</title>
        <authorList>
            <person name="Zhang P."/>
        </authorList>
    </citation>
    <scope>NUCLEOTIDE SEQUENCE</scope>
    <source>
        <strain evidence="4">ZSDZ35</strain>
    </source>
</reference>
<feature type="short sequence motif" description="DGA/G" evidence="2">
    <location>
        <begin position="184"/>
        <end position="186"/>
    </location>
</feature>
<feature type="short sequence motif" description="GXGXXG" evidence="2">
    <location>
        <begin position="13"/>
        <end position="18"/>
    </location>
</feature>
<evidence type="ECO:0000259" key="3">
    <source>
        <dbReference type="PROSITE" id="PS51635"/>
    </source>
</evidence>
<dbReference type="PROSITE" id="PS51635">
    <property type="entry name" value="PNPLA"/>
    <property type="match status" value="1"/>
</dbReference>
<evidence type="ECO:0000256" key="2">
    <source>
        <dbReference type="PROSITE-ProRule" id="PRU01161"/>
    </source>
</evidence>
<dbReference type="PANTHER" id="PTHR46394:SF1">
    <property type="entry name" value="PNPLA DOMAIN-CONTAINING PROTEIN"/>
    <property type="match status" value="1"/>
</dbReference>
<keyword evidence="2" id="KW-0378">Hydrolase</keyword>
<feature type="short sequence motif" description="GXSXG" evidence="2">
    <location>
        <begin position="42"/>
        <end position="46"/>
    </location>
</feature>
<feature type="active site" description="Proton acceptor" evidence="2">
    <location>
        <position position="184"/>
    </location>
</feature>
<keyword evidence="2" id="KW-0442">Lipid degradation</keyword>
<dbReference type="PANTHER" id="PTHR46394">
    <property type="entry name" value="ANNEXIN"/>
    <property type="match status" value="1"/>
</dbReference>
<dbReference type="InterPro" id="IPR016035">
    <property type="entry name" value="Acyl_Trfase/lysoPLipase"/>
</dbReference>
<accession>A0ABT5QG97</accession>
<dbReference type="InterPro" id="IPR002641">
    <property type="entry name" value="PNPLA_dom"/>
</dbReference>
<proteinExistence type="predicted"/>
<dbReference type="InterPro" id="IPR052580">
    <property type="entry name" value="Lipid_Hydrolase"/>
</dbReference>
<evidence type="ECO:0000313" key="4">
    <source>
        <dbReference type="EMBL" id="MDD1779991.1"/>
    </source>
</evidence>
<dbReference type="RefSeq" id="WP_274139863.1">
    <property type="nucleotide sequence ID" value="NZ_JAJUBB010000001.1"/>
</dbReference>
<dbReference type="EMBL" id="JAJUBB010000001">
    <property type="protein sequence ID" value="MDD1779991.1"/>
    <property type="molecule type" value="Genomic_DNA"/>
</dbReference>
<feature type="domain" description="PNPLA" evidence="3">
    <location>
        <begin position="9"/>
        <end position="197"/>
    </location>
</feature>
<dbReference type="Proteomes" id="UP001149821">
    <property type="component" value="Unassembled WGS sequence"/>
</dbReference>
<feature type="active site" description="Nucleophile" evidence="2">
    <location>
        <position position="44"/>
    </location>
</feature>
<dbReference type="Pfam" id="PF01734">
    <property type="entry name" value="Patatin"/>
    <property type="match status" value="1"/>
</dbReference>
<keyword evidence="5" id="KW-1185">Reference proteome</keyword>
<dbReference type="SUPFAM" id="SSF52151">
    <property type="entry name" value="FabD/lysophospholipase-like"/>
    <property type="match status" value="1"/>
</dbReference>